<proteinExistence type="predicted"/>
<keyword evidence="2" id="KW-1185">Reference proteome</keyword>
<evidence type="ECO:0000313" key="2">
    <source>
        <dbReference type="Proteomes" id="UP001590950"/>
    </source>
</evidence>
<gene>
    <name evidence="1" type="ORF">N7G274_001877</name>
</gene>
<accession>A0ABR4AKZ0</accession>
<organism evidence="1 2">
    <name type="scientific">Stereocaulon virgatum</name>
    <dbReference type="NCBI Taxonomy" id="373712"/>
    <lineage>
        <taxon>Eukaryota</taxon>
        <taxon>Fungi</taxon>
        <taxon>Dikarya</taxon>
        <taxon>Ascomycota</taxon>
        <taxon>Pezizomycotina</taxon>
        <taxon>Lecanoromycetes</taxon>
        <taxon>OSLEUM clade</taxon>
        <taxon>Lecanoromycetidae</taxon>
        <taxon>Lecanorales</taxon>
        <taxon>Lecanorineae</taxon>
        <taxon>Stereocaulaceae</taxon>
        <taxon>Stereocaulon</taxon>
    </lineage>
</organism>
<dbReference type="EMBL" id="JBEFKJ010000004">
    <property type="protein sequence ID" value="KAL2046430.1"/>
    <property type="molecule type" value="Genomic_DNA"/>
</dbReference>
<name>A0ABR4AKZ0_9LECA</name>
<protein>
    <submittedName>
        <fullName evidence="1">Uncharacterized protein</fullName>
    </submittedName>
</protein>
<reference evidence="1 2" key="1">
    <citation type="submission" date="2024-09" db="EMBL/GenBank/DDBJ databases">
        <title>Rethinking Asexuality: The Enigmatic Case of Functional Sexual Genes in Lepraria (Stereocaulaceae).</title>
        <authorList>
            <person name="Doellman M."/>
            <person name="Sun Y."/>
            <person name="Barcenas-Pena A."/>
            <person name="Lumbsch H.T."/>
            <person name="Grewe F."/>
        </authorList>
    </citation>
    <scope>NUCLEOTIDE SEQUENCE [LARGE SCALE GENOMIC DNA]</scope>
    <source>
        <strain evidence="1 2">Mercado 3170</strain>
    </source>
</reference>
<comment type="caution">
    <text evidence="1">The sequence shown here is derived from an EMBL/GenBank/DDBJ whole genome shotgun (WGS) entry which is preliminary data.</text>
</comment>
<sequence length="148" mass="16543">MGPVAIETYRILCLASSLHQKRPIPHHTEFSLLHHKVKLYILVHQSRFRYHSKSIYLFVDGTTSALEAFHSGRSRLEVNSIQKSDALQRDPSFATSHSTLSQYRPCKPCHTTALPLASAAAQCYQHLSAPRSERQTCSLGSLKLGDAT</sequence>
<dbReference type="Proteomes" id="UP001590950">
    <property type="component" value="Unassembled WGS sequence"/>
</dbReference>
<evidence type="ECO:0000313" key="1">
    <source>
        <dbReference type="EMBL" id="KAL2046430.1"/>
    </source>
</evidence>